<keyword evidence="2" id="KW-0812">Transmembrane</keyword>
<dbReference type="Proteomes" id="UP000677152">
    <property type="component" value="Chromosome"/>
</dbReference>
<dbReference type="AlphaFoldDB" id="A0AA45R348"/>
<organism evidence="3 4">
    <name type="scientific">Actinosynnema pretiosum subsp. pretiosum</name>
    <dbReference type="NCBI Taxonomy" id="103721"/>
    <lineage>
        <taxon>Bacteria</taxon>
        <taxon>Bacillati</taxon>
        <taxon>Actinomycetota</taxon>
        <taxon>Actinomycetes</taxon>
        <taxon>Pseudonocardiales</taxon>
        <taxon>Pseudonocardiaceae</taxon>
        <taxon>Actinosynnema</taxon>
    </lineage>
</organism>
<keyword evidence="2" id="KW-0472">Membrane</keyword>
<gene>
    <name evidence="3" type="ORF">KCV87_29310</name>
</gene>
<keyword evidence="2" id="KW-1133">Transmembrane helix</keyword>
<evidence type="ECO:0000256" key="2">
    <source>
        <dbReference type="SAM" id="Phobius"/>
    </source>
</evidence>
<evidence type="ECO:0000313" key="4">
    <source>
        <dbReference type="Proteomes" id="UP000677152"/>
    </source>
</evidence>
<protein>
    <submittedName>
        <fullName evidence="3">Uncharacterized protein</fullName>
    </submittedName>
</protein>
<evidence type="ECO:0000256" key="1">
    <source>
        <dbReference type="SAM" id="MobiDB-lite"/>
    </source>
</evidence>
<dbReference type="EMBL" id="CP073249">
    <property type="protein sequence ID" value="QUF03466.1"/>
    <property type="molecule type" value="Genomic_DNA"/>
</dbReference>
<proteinExistence type="predicted"/>
<evidence type="ECO:0000313" key="3">
    <source>
        <dbReference type="EMBL" id="QUF03466.1"/>
    </source>
</evidence>
<feature type="region of interest" description="Disordered" evidence="1">
    <location>
        <begin position="1"/>
        <end position="32"/>
    </location>
</feature>
<feature type="transmembrane region" description="Helical" evidence="2">
    <location>
        <begin position="40"/>
        <end position="60"/>
    </location>
</feature>
<accession>A0AA45R348</accession>
<reference evidence="3" key="1">
    <citation type="submission" date="2021-04" db="EMBL/GenBank/DDBJ databases">
        <title>Genomic sequence of Actinosynnema pretiosum subsp. pretiosum ATCC 31280 (C-14919).</title>
        <authorList>
            <person name="Bai L."/>
            <person name="Wang X."/>
            <person name="Xiao Y."/>
        </authorList>
    </citation>
    <scope>NUCLEOTIDE SEQUENCE</scope>
    <source>
        <strain evidence="3">ATCC 31280</strain>
    </source>
</reference>
<name>A0AA45R348_9PSEU</name>
<sequence length="403" mass="42576">MTDRLPARRAMPPEVRDRLRHRVLDGGGARGGGMRRAAPLVAAAVVALVAGGVVVGRFALDDSPATPQPTPSTVRDDVRRTPARVGFEEPSARDLAECGLTGAGFTAITPAARIVVGDVLCEITLTAVTRTERDGGDLEFQRGLRGLLRGEQVFVGSLPAGLSEVTSARLVSPWRKDLGITVEPVTRDGLFFVPLPGRANEVVGESDVGYLDLAVDGGAVHREAITGQGPGSITRELLPASSADPEESAVARCLQRALEKDLAVVRDPADWRVVARVAHQRDQFQVLRDSSGATVHCPAWDGDPDPAGAAGLVRPERGVAVLGVARYDGSRTAYLAGRVGEGVTLLELTESASGAVGEVTVQDGVFIARFPDLEVRPDGQVFEARVLGADGRELYRGPVDQER</sequence>